<name>A0A7W4ZSR6_9ACTN</name>
<dbReference type="EMBL" id="JACHXE010000004">
    <property type="protein sequence ID" value="MBB3077963.1"/>
    <property type="molecule type" value="Genomic_DNA"/>
</dbReference>
<feature type="transmembrane region" description="Helical" evidence="1">
    <location>
        <begin position="120"/>
        <end position="139"/>
    </location>
</feature>
<evidence type="ECO:0000313" key="3">
    <source>
        <dbReference type="EMBL" id="MBB3077963.1"/>
    </source>
</evidence>
<feature type="transmembrane region" description="Helical" evidence="1">
    <location>
        <begin position="159"/>
        <end position="177"/>
    </location>
</feature>
<evidence type="ECO:0000259" key="2">
    <source>
        <dbReference type="Pfam" id="PF14219"/>
    </source>
</evidence>
<gene>
    <name evidence="3" type="ORF">FHS41_004470</name>
</gene>
<protein>
    <recommendedName>
        <fullName evidence="2">DUF4328 domain-containing protein</fullName>
    </recommendedName>
</protein>
<evidence type="ECO:0000256" key="1">
    <source>
        <dbReference type="SAM" id="Phobius"/>
    </source>
</evidence>
<dbReference type="AlphaFoldDB" id="A0A7W4ZSR6"/>
<feature type="transmembrane region" description="Helical" evidence="1">
    <location>
        <begin position="78"/>
        <end position="100"/>
    </location>
</feature>
<keyword evidence="4" id="KW-1185">Reference proteome</keyword>
<proteinExistence type="predicted"/>
<comment type="caution">
    <text evidence="3">The sequence shown here is derived from an EMBL/GenBank/DDBJ whole genome shotgun (WGS) entry which is preliminary data.</text>
</comment>
<evidence type="ECO:0000313" key="4">
    <source>
        <dbReference type="Proteomes" id="UP000572907"/>
    </source>
</evidence>
<keyword evidence="1" id="KW-0472">Membrane</keyword>
<feature type="domain" description="DUF4328" evidence="2">
    <location>
        <begin position="87"/>
        <end position="217"/>
    </location>
</feature>
<dbReference type="RefSeq" id="WP_184594143.1">
    <property type="nucleotide sequence ID" value="NZ_BMUP01000006.1"/>
</dbReference>
<dbReference type="InterPro" id="IPR025565">
    <property type="entry name" value="DUF4328"/>
</dbReference>
<keyword evidence="1" id="KW-1133">Transmembrane helix</keyword>
<reference evidence="3 4" key="1">
    <citation type="submission" date="2020-08" db="EMBL/GenBank/DDBJ databases">
        <title>Genomic Encyclopedia of Type Strains, Phase III (KMG-III): the genomes of soil and plant-associated and newly described type strains.</title>
        <authorList>
            <person name="Whitman W."/>
        </authorList>
    </citation>
    <scope>NUCLEOTIDE SEQUENCE [LARGE SCALE GENOMIC DNA]</scope>
    <source>
        <strain evidence="3 4">CECT 3237</strain>
    </source>
</reference>
<feature type="transmembrane region" description="Helical" evidence="1">
    <location>
        <begin position="28"/>
        <end position="46"/>
    </location>
</feature>
<feature type="transmembrane region" description="Helical" evidence="1">
    <location>
        <begin position="189"/>
        <end position="212"/>
    </location>
</feature>
<accession>A0A7W4ZSR6</accession>
<organism evidence="3 4">
    <name type="scientific">Streptomyces violarus</name>
    <dbReference type="NCBI Taxonomy" id="67380"/>
    <lineage>
        <taxon>Bacteria</taxon>
        <taxon>Bacillati</taxon>
        <taxon>Actinomycetota</taxon>
        <taxon>Actinomycetes</taxon>
        <taxon>Kitasatosporales</taxon>
        <taxon>Streptomycetaceae</taxon>
        <taxon>Streptomyces</taxon>
    </lineage>
</organism>
<keyword evidence="1" id="KW-0812">Transmembrane</keyword>
<sequence length="231" mass="24669">MNEKDSPASAPLPVPASALRPVRGAARLAVAALALAGVAWAARAVWHIRLAVAGQPASGPPDQGDGVHRPLNALEDSYHLVDSTGGAVTAVCALVFLLWLDRVRDNARALSGTEPRYQHLWLFLGWIVPVVNLWIPRGMVADVHRSVFPDRRLPAVVNWWWGLWLAGLAGGVGLIYADSADEVIARAYTGVWPLLAADLVIVAAAGTAALMVRTITAAQQDRMDEVARTDS</sequence>
<dbReference type="Pfam" id="PF14219">
    <property type="entry name" value="DUF4328"/>
    <property type="match status" value="1"/>
</dbReference>
<dbReference type="Proteomes" id="UP000572907">
    <property type="component" value="Unassembled WGS sequence"/>
</dbReference>